<keyword evidence="9" id="KW-1185">Reference proteome</keyword>
<organism evidence="8 9">
    <name type="scientific">Paraliobacillus ryukyuensis</name>
    <dbReference type="NCBI Taxonomy" id="200904"/>
    <lineage>
        <taxon>Bacteria</taxon>
        <taxon>Bacillati</taxon>
        <taxon>Bacillota</taxon>
        <taxon>Bacilli</taxon>
        <taxon>Bacillales</taxon>
        <taxon>Bacillaceae</taxon>
        <taxon>Paraliobacillus</taxon>
    </lineage>
</organism>
<evidence type="ECO:0000313" key="9">
    <source>
        <dbReference type="Proteomes" id="UP000252254"/>
    </source>
</evidence>
<dbReference type="STRING" id="200904.GCA_900168775_01723"/>
<dbReference type="GO" id="GO:0046103">
    <property type="term" value="P:inosine biosynthetic process"/>
    <property type="evidence" value="ECO:0007669"/>
    <property type="project" value="TreeGrafter"/>
</dbReference>
<dbReference type="GO" id="GO:0004000">
    <property type="term" value="F:adenosine deaminase activity"/>
    <property type="evidence" value="ECO:0007669"/>
    <property type="project" value="UniProtKB-ARBA"/>
</dbReference>
<dbReference type="GO" id="GO:0005829">
    <property type="term" value="C:cytosol"/>
    <property type="evidence" value="ECO:0007669"/>
    <property type="project" value="TreeGrafter"/>
</dbReference>
<dbReference type="EMBL" id="QNRI01000001">
    <property type="protein sequence ID" value="RBP01650.1"/>
    <property type="molecule type" value="Genomic_DNA"/>
</dbReference>
<gene>
    <name evidence="8" type="ORF">DES48_101391</name>
</gene>
<dbReference type="EC" id="3.5.4.4" evidence="3"/>
<evidence type="ECO:0000256" key="5">
    <source>
        <dbReference type="ARBA" id="ARBA00022801"/>
    </source>
</evidence>
<evidence type="ECO:0000256" key="3">
    <source>
        <dbReference type="ARBA" id="ARBA00012784"/>
    </source>
</evidence>
<dbReference type="CDD" id="cd01320">
    <property type="entry name" value="ADA"/>
    <property type="match status" value="1"/>
</dbReference>
<dbReference type="GO" id="GO:0046872">
    <property type="term" value="F:metal ion binding"/>
    <property type="evidence" value="ECO:0007669"/>
    <property type="project" value="UniProtKB-KW"/>
</dbReference>
<comment type="caution">
    <text evidence="8">The sequence shown here is derived from an EMBL/GenBank/DDBJ whole genome shotgun (WGS) entry which is preliminary data.</text>
</comment>
<dbReference type="SUPFAM" id="SSF51556">
    <property type="entry name" value="Metallo-dependent hydrolases"/>
    <property type="match status" value="1"/>
</dbReference>
<evidence type="ECO:0000256" key="4">
    <source>
        <dbReference type="ARBA" id="ARBA00022723"/>
    </source>
</evidence>
<accession>A0A366EIU5</accession>
<evidence type="ECO:0000256" key="2">
    <source>
        <dbReference type="ARBA" id="ARBA00006676"/>
    </source>
</evidence>
<dbReference type="NCBIfam" id="TIGR01430">
    <property type="entry name" value="aden_deam"/>
    <property type="match status" value="1"/>
</dbReference>
<dbReference type="PANTHER" id="PTHR11409">
    <property type="entry name" value="ADENOSINE DEAMINASE"/>
    <property type="match status" value="1"/>
</dbReference>
<feature type="domain" description="Adenosine deaminase" evidence="7">
    <location>
        <begin position="14"/>
        <end position="337"/>
    </location>
</feature>
<evidence type="ECO:0000259" key="7">
    <source>
        <dbReference type="Pfam" id="PF00962"/>
    </source>
</evidence>
<protein>
    <recommendedName>
        <fullName evidence="3">adenosine deaminase</fullName>
        <ecNumber evidence="3">3.5.4.4</ecNumber>
    </recommendedName>
</protein>
<evidence type="ECO:0000256" key="6">
    <source>
        <dbReference type="ARBA" id="ARBA00022833"/>
    </source>
</evidence>
<comment type="cofactor">
    <cofactor evidence="1">
        <name>Zn(2+)</name>
        <dbReference type="ChEBI" id="CHEBI:29105"/>
    </cofactor>
</comment>
<dbReference type="RefSeq" id="WP_113866397.1">
    <property type="nucleotide sequence ID" value="NZ_BAABQN010000001.1"/>
</dbReference>
<dbReference type="InterPro" id="IPR006330">
    <property type="entry name" value="Ado/ade_deaminase"/>
</dbReference>
<sequence length="352" mass="39543">MVTKQAYSFIKQLPKVDLHLHLDGSVKPKTLLELARAQGVTLPTQSIADLSSYMSVGDNCTSLAEYLRPFDLVAKVLQTKQALERVAYELVEQAKQDNCAYIEVRFAPQQHREQGLQLEEVLNAVMKGLTKGSCMFGVETRVITCCMRHHDAEVNKEVIRVAAKYLNKGLVAVDLAGDENSFPTSLFRDTFALANQLEIPITIHAGEAAGAESIKEAVKQLGAARIGHGVRLTEDDKLLHEIKKREIPLEMCPISNLQTKATDGWGHYPIRYYFDQGLKVTVHTDNMTVSDTCITKEFSILMDHFHFTITELNQLTINAIDASFLSFQEKKTLKQKCLKQMKKQEQSFPMVV</sequence>
<keyword evidence="4" id="KW-0479">Metal-binding</keyword>
<dbReference type="InterPro" id="IPR001365">
    <property type="entry name" value="A_deaminase_dom"/>
</dbReference>
<proteinExistence type="inferred from homology"/>
<dbReference type="PANTHER" id="PTHR11409:SF43">
    <property type="entry name" value="ADENOSINE DEAMINASE"/>
    <property type="match status" value="1"/>
</dbReference>
<dbReference type="Pfam" id="PF00962">
    <property type="entry name" value="A_deaminase"/>
    <property type="match status" value="1"/>
</dbReference>
<comment type="similarity">
    <text evidence="2">Belongs to the metallo-dependent hydrolases superfamily. Adenosine and AMP deaminases family.</text>
</comment>
<dbReference type="GO" id="GO:0006154">
    <property type="term" value="P:adenosine catabolic process"/>
    <property type="evidence" value="ECO:0007669"/>
    <property type="project" value="TreeGrafter"/>
</dbReference>
<keyword evidence="6" id="KW-0862">Zinc</keyword>
<dbReference type="AlphaFoldDB" id="A0A366EIU5"/>
<dbReference type="Gene3D" id="3.20.20.140">
    <property type="entry name" value="Metal-dependent hydrolases"/>
    <property type="match status" value="1"/>
</dbReference>
<name>A0A366EIU5_9BACI</name>
<dbReference type="OrthoDB" id="9779574at2"/>
<evidence type="ECO:0000313" key="8">
    <source>
        <dbReference type="EMBL" id="RBP01650.1"/>
    </source>
</evidence>
<reference evidence="8 9" key="1">
    <citation type="submission" date="2018-06" db="EMBL/GenBank/DDBJ databases">
        <title>Genomic Encyclopedia of Type Strains, Phase IV (KMG-IV): sequencing the most valuable type-strain genomes for metagenomic binning, comparative biology and taxonomic classification.</title>
        <authorList>
            <person name="Goeker M."/>
        </authorList>
    </citation>
    <scope>NUCLEOTIDE SEQUENCE [LARGE SCALE GENOMIC DNA]</scope>
    <source>
        <strain evidence="8 9">DSM 15140</strain>
    </source>
</reference>
<dbReference type="Proteomes" id="UP000252254">
    <property type="component" value="Unassembled WGS sequence"/>
</dbReference>
<dbReference type="InterPro" id="IPR032466">
    <property type="entry name" value="Metal_Hydrolase"/>
</dbReference>
<dbReference type="GO" id="GO:0043103">
    <property type="term" value="P:hypoxanthine salvage"/>
    <property type="evidence" value="ECO:0007669"/>
    <property type="project" value="TreeGrafter"/>
</dbReference>
<keyword evidence="5" id="KW-0378">Hydrolase</keyword>
<evidence type="ECO:0000256" key="1">
    <source>
        <dbReference type="ARBA" id="ARBA00001947"/>
    </source>
</evidence>